<sequence>MEFDTVKKDKQHREYIMEYADAQALTKKIYNILESRPLSAMNEASHSCLKCSTIFVYKRPSKFGVTESAPSCPVCGSTVVEEVEEPKMPEKNDSVSKPLSHSPSQSSIVIGHGAETPGSSQASSTAKDSRICSARSMEQGLRPEALTNPRKYESDIEVISNPSQSSIEVIDESSRSQSVTPMRKKSDDRQTAFTTEQSIREMLSPLSALTESSSSEEENGNEASPKSPKDVYSFTDLDMELRLKTYIYHDVFTSENEELCSLVRCHIWKTGGSDYDGCFVLSTTAVYFLFTTTANFSDQSNWFSLNESYRIADLRRVQPIIWYQGLEIQIKNFSFILLLMDGDRTQNLIKDFNGLTFKGVKVVAKPNPKVELSLQQSVLTNDLNHNSEDPSVIHMVLCRSLEISKVEVDEEEYLRLAGLVLTCGLFIVIPGDLSWLCSGAQPSIVASRDLSSLIEVEKKDMQLVFHFLDEAEAVEELWSVKFGVSSQIDSLLDAIRRPWERRFSVPLEITGL</sequence>
<protein>
    <recommendedName>
        <fullName evidence="7">Serine/threonine-protein kinase 11-interacting protein</fullName>
    </recommendedName>
</protein>
<proteinExistence type="predicted"/>
<comment type="subcellular location">
    <subcellularLocation>
        <location evidence="1">Cytoplasm</location>
    </subcellularLocation>
</comment>
<evidence type="ECO:0000256" key="1">
    <source>
        <dbReference type="ARBA" id="ARBA00004496"/>
    </source>
</evidence>
<dbReference type="EMBL" id="GBRD01012711">
    <property type="protein sequence ID" value="JAG53113.1"/>
    <property type="molecule type" value="Transcribed_RNA"/>
</dbReference>
<dbReference type="AlphaFoldDB" id="A0A0K8SIH8"/>
<name>A0A0K8SIH8_LYGHE</name>
<feature type="domain" description="PLEKHM2 PH" evidence="4">
    <location>
        <begin position="239"/>
        <end position="356"/>
    </location>
</feature>
<dbReference type="GO" id="GO:0005737">
    <property type="term" value="C:cytoplasm"/>
    <property type="evidence" value="ECO:0007669"/>
    <property type="project" value="UniProtKB-SubCell"/>
</dbReference>
<feature type="domain" description="STK11-interacting protein C-terminal PH" evidence="5">
    <location>
        <begin position="450"/>
        <end position="509"/>
    </location>
</feature>
<feature type="compositionally biased region" description="Polar residues" evidence="3">
    <location>
        <begin position="117"/>
        <end position="126"/>
    </location>
</feature>
<dbReference type="Pfam" id="PF23142">
    <property type="entry name" value="PH_PLEKHM2"/>
    <property type="match status" value="1"/>
</dbReference>
<feature type="compositionally biased region" description="Low complexity" evidence="3">
    <location>
        <begin position="95"/>
        <end position="107"/>
    </location>
</feature>
<evidence type="ECO:0000256" key="2">
    <source>
        <dbReference type="ARBA" id="ARBA00022490"/>
    </source>
</evidence>
<reference evidence="6" key="1">
    <citation type="submission" date="2014-09" db="EMBL/GenBank/DDBJ databases">
        <authorList>
            <person name="Magalhaes I.L.F."/>
            <person name="Oliveira U."/>
            <person name="Santos F.R."/>
            <person name="Vidigal T.H.D.A."/>
            <person name="Brescovit A.D."/>
            <person name="Santos A.J."/>
        </authorList>
    </citation>
    <scope>NUCLEOTIDE SEQUENCE</scope>
</reference>
<feature type="compositionally biased region" description="Basic and acidic residues" evidence="3">
    <location>
        <begin position="85"/>
        <end position="94"/>
    </location>
</feature>
<organism evidence="6">
    <name type="scientific">Lygus hesperus</name>
    <name type="common">Western plant bug</name>
    <dbReference type="NCBI Taxonomy" id="30085"/>
    <lineage>
        <taxon>Eukaryota</taxon>
        <taxon>Metazoa</taxon>
        <taxon>Ecdysozoa</taxon>
        <taxon>Arthropoda</taxon>
        <taxon>Hexapoda</taxon>
        <taxon>Insecta</taxon>
        <taxon>Pterygota</taxon>
        <taxon>Neoptera</taxon>
        <taxon>Paraneoptera</taxon>
        <taxon>Hemiptera</taxon>
        <taxon>Heteroptera</taxon>
        <taxon>Panheteroptera</taxon>
        <taxon>Cimicomorpha</taxon>
        <taxon>Miridae</taxon>
        <taxon>Mirini</taxon>
        <taxon>Lygus</taxon>
    </lineage>
</organism>
<keyword evidence="2" id="KW-0963">Cytoplasm</keyword>
<evidence type="ECO:0000259" key="5">
    <source>
        <dbReference type="Pfam" id="PF25624"/>
    </source>
</evidence>
<evidence type="ECO:0008006" key="7">
    <source>
        <dbReference type="Google" id="ProtNLM"/>
    </source>
</evidence>
<feature type="region of interest" description="Disordered" evidence="3">
    <location>
        <begin position="82"/>
        <end position="193"/>
    </location>
</feature>
<evidence type="ECO:0000256" key="3">
    <source>
        <dbReference type="SAM" id="MobiDB-lite"/>
    </source>
</evidence>
<dbReference type="InterPro" id="IPR057288">
    <property type="entry name" value="PH_PLEKHM2"/>
</dbReference>
<evidence type="ECO:0000313" key="6">
    <source>
        <dbReference type="EMBL" id="JAG53113.1"/>
    </source>
</evidence>
<dbReference type="Pfam" id="PF25624">
    <property type="entry name" value="PH_S11IP_C"/>
    <property type="match status" value="1"/>
</dbReference>
<accession>A0A0K8SIH8</accession>
<dbReference type="InterPro" id="IPR057676">
    <property type="entry name" value="PH_S11IP_C"/>
</dbReference>
<feature type="region of interest" description="Disordered" evidence="3">
    <location>
        <begin position="206"/>
        <end position="231"/>
    </location>
</feature>
<evidence type="ECO:0000259" key="4">
    <source>
        <dbReference type="Pfam" id="PF23142"/>
    </source>
</evidence>